<proteinExistence type="predicted"/>
<evidence type="ECO:0000256" key="1">
    <source>
        <dbReference type="SAM" id="Phobius"/>
    </source>
</evidence>
<keyword evidence="1" id="KW-1133">Transmembrane helix</keyword>
<accession>A0A9W4G949</accession>
<organism evidence="2 3">
    <name type="scientific">Planktothrix pseudagardhii</name>
    <dbReference type="NCBI Taxonomy" id="132604"/>
    <lineage>
        <taxon>Bacteria</taxon>
        <taxon>Bacillati</taxon>
        <taxon>Cyanobacteriota</taxon>
        <taxon>Cyanophyceae</taxon>
        <taxon>Oscillatoriophycideae</taxon>
        <taxon>Oscillatoriales</taxon>
        <taxon>Microcoleaceae</taxon>
        <taxon>Planktothrix</taxon>
    </lineage>
</organism>
<dbReference type="KEGG" id="ppsu:NO713_03905"/>
<keyword evidence="1" id="KW-0472">Membrane</keyword>
<evidence type="ECO:0000313" key="3">
    <source>
        <dbReference type="Proteomes" id="UP001153719"/>
    </source>
</evidence>
<dbReference type="EMBL" id="LR882967">
    <property type="protein sequence ID" value="CAD5972299.1"/>
    <property type="molecule type" value="Genomic_DNA"/>
</dbReference>
<dbReference type="Proteomes" id="UP001153719">
    <property type="component" value="Chromosome"/>
</dbReference>
<feature type="transmembrane region" description="Helical" evidence="1">
    <location>
        <begin position="6"/>
        <end position="27"/>
    </location>
</feature>
<dbReference type="AlphaFoldDB" id="A0A9W4G949"/>
<name>A0A9W4G949_9CYAN</name>
<evidence type="ECO:0000313" key="2">
    <source>
        <dbReference type="EMBL" id="CAD5972299.1"/>
    </source>
</evidence>
<reference evidence="2" key="1">
    <citation type="submission" date="2020-09" db="EMBL/GenBank/DDBJ databases">
        <authorList>
            <person name="Blom J."/>
        </authorList>
    </citation>
    <scope>NUCLEOTIDE SEQUENCE</scope>
    <source>
        <strain evidence="2">No.713</strain>
    </source>
</reference>
<keyword evidence="1" id="KW-0812">Transmembrane</keyword>
<protein>
    <submittedName>
        <fullName evidence="2">Uncharacterized protein</fullName>
    </submittedName>
</protein>
<dbReference type="RefSeq" id="WP_254174441.1">
    <property type="nucleotide sequence ID" value="NZ_LR882967.1"/>
</dbReference>
<gene>
    <name evidence="2" type="ORF">NO713_03905</name>
</gene>
<keyword evidence="3" id="KW-1185">Reference proteome</keyword>
<sequence>MSWGRILAVAVSIAVPVIMGFLIARFWRDIRDQVAAWLREQGLENSMLMDAWIELDNLIGAVRSRIFVKVKPLGETKRISETTYNLDEIDDPDLVAELEARGHLTKDIMEYLE</sequence>